<evidence type="ECO:0000313" key="1">
    <source>
        <dbReference type="EMBL" id="JAD32315.1"/>
    </source>
</evidence>
<dbReference type="EMBL" id="GBRH01265580">
    <property type="protein sequence ID" value="JAD32315.1"/>
    <property type="molecule type" value="Transcribed_RNA"/>
</dbReference>
<organism evidence="1">
    <name type="scientific">Arundo donax</name>
    <name type="common">Giant reed</name>
    <name type="synonym">Donax arundinaceus</name>
    <dbReference type="NCBI Taxonomy" id="35708"/>
    <lineage>
        <taxon>Eukaryota</taxon>
        <taxon>Viridiplantae</taxon>
        <taxon>Streptophyta</taxon>
        <taxon>Embryophyta</taxon>
        <taxon>Tracheophyta</taxon>
        <taxon>Spermatophyta</taxon>
        <taxon>Magnoliopsida</taxon>
        <taxon>Liliopsida</taxon>
        <taxon>Poales</taxon>
        <taxon>Poaceae</taxon>
        <taxon>PACMAD clade</taxon>
        <taxon>Arundinoideae</taxon>
        <taxon>Arundineae</taxon>
        <taxon>Arundo</taxon>
    </lineage>
</organism>
<proteinExistence type="predicted"/>
<dbReference type="AlphaFoldDB" id="A0A0A8Z6D0"/>
<reference evidence="1" key="2">
    <citation type="journal article" date="2015" name="Data Brief">
        <title>Shoot transcriptome of the giant reed, Arundo donax.</title>
        <authorList>
            <person name="Barrero R.A."/>
            <person name="Guerrero F.D."/>
            <person name="Moolhuijzen P."/>
            <person name="Goolsby J.A."/>
            <person name="Tidwell J."/>
            <person name="Bellgard S.E."/>
            <person name="Bellgard M.I."/>
        </authorList>
    </citation>
    <scope>NUCLEOTIDE SEQUENCE</scope>
    <source>
        <tissue evidence="1">Shoot tissue taken approximately 20 cm above the soil surface</tissue>
    </source>
</reference>
<sequence>MKSATFHLIKNLICNHSRPQPQQHAVISVQSNSR</sequence>
<protein>
    <submittedName>
        <fullName evidence="1">Uncharacterized protein</fullName>
    </submittedName>
</protein>
<accession>A0A0A8Z6D0</accession>
<name>A0A0A8Z6D0_ARUDO</name>
<reference evidence="1" key="1">
    <citation type="submission" date="2014-09" db="EMBL/GenBank/DDBJ databases">
        <authorList>
            <person name="Magalhaes I.L.F."/>
            <person name="Oliveira U."/>
            <person name="Santos F.R."/>
            <person name="Vidigal T.H.D.A."/>
            <person name="Brescovit A.D."/>
            <person name="Santos A.J."/>
        </authorList>
    </citation>
    <scope>NUCLEOTIDE SEQUENCE</scope>
    <source>
        <tissue evidence="1">Shoot tissue taken approximately 20 cm above the soil surface</tissue>
    </source>
</reference>